<reference evidence="2 3" key="1">
    <citation type="submission" date="2015-03" db="EMBL/GenBank/DDBJ databases">
        <title>Genome sequencing of Methylobacterium aquaticum DSM16371 type strain.</title>
        <authorList>
            <person name="Chaudhry V."/>
            <person name="Patil P.B."/>
        </authorList>
    </citation>
    <scope>NUCLEOTIDE SEQUENCE [LARGE SCALE GENOMIC DNA]</scope>
    <source>
        <strain evidence="2 3">DSM 16371</strain>
    </source>
</reference>
<dbReference type="AlphaFoldDB" id="A0A0J6S3I3"/>
<comment type="caution">
    <text evidence="2">The sequence shown here is derived from an EMBL/GenBank/DDBJ whole genome shotgun (WGS) entry which is preliminary data.</text>
</comment>
<evidence type="ECO:0000256" key="1">
    <source>
        <dbReference type="SAM" id="MobiDB-lite"/>
    </source>
</evidence>
<dbReference type="PATRIC" id="fig|270351.6.peg.2664"/>
<evidence type="ECO:0000313" key="2">
    <source>
        <dbReference type="EMBL" id="KMO29750.1"/>
    </source>
</evidence>
<feature type="region of interest" description="Disordered" evidence="1">
    <location>
        <begin position="1"/>
        <end position="25"/>
    </location>
</feature>
<feature type="compositionally biased region" description="Basic and acidic residues" evidence="1">
    <location>
        <begin position="91"/>
        <end position="111"/>
    </location>
</feature>
<feature type="region of interest" description="Disordered" evidence="1">
    <location>
        <begin position="37"/>
        <end position="120"/>
    </location>
</feature>
<accession>A0A0J6S3I3</accession>
<gene>
    <name evidence="2" type="ORF">VP06_23760</name>
</gene>
<name>A0A0J6S3I3_9HYPH</name>
<dbReference type="RefSeq" id="WP_048466255.1">
    <property type="nucleotide sequence ID" value="NZ_LABX01000195.1"/>
</dbReference>
<sequence>MRRHSAEALLRSGPGRSPGNSWWRSFSTARSQPWLPGPGLIRLTPDSDAPNIREGGAAREAAAMERPVPGSAPAHEEPNGVLPAAEQIRSGAHEAERQQSEGENDMADRFEGAPTVETKL</sequence>
<evidence type="ECO:0000313" key="3">
    <source>
        <dbReference type="Proteomes" id="UP000035929"/>
    </source>
</evidence>
<organism evidence="2 3">
    <name type="scientific">Methylobacterium aquaticum</name>
    <dbReference type="NCBI Taxonomy" id="270351"/>
    <lineage>
        <taxon>Bacteria</taxon>
        <taxon>Pseudomonadati</taxon>
        <taxon>Pseudomonadota</taxon>
        <taxon>Alphaproteobacteria</taxon>
        <taxon>Hyphomicrobiales</taxon>
        <taxon>Methylobacteriaceae</taxon>
        <taxon>Methylobacterium</taxon>
    </lineage>
</organism>
<dbReference type="Proteomes" id="UP000035929">
    <property type="component" value="Unassembled WGS sequence"/>
</dbReference>
<dbReference type="EMBL" id="LABX01000195">
    <property type="protein sequence ID" value="KMO29750.1"/>
    <property type="molecule type" value="Genomic_DNA"/>
</dbReference>
<protein>
    <submittedName>
        <fullName evidence="2">Uncharacterized protein</fullName>
    </submittedName>
</protein>
<proteinExistence type="predicted"/>